<dbReference type="Proteomes" id="UP000059074">
    <property type="component" value="Unassembled WGS sequence"/>
</dbReference>
<keyword evidence="3" id="KW-1185">Reference proteome</keyword>
<name>A0A109BCK7_HYPSL</name>
<feature type="transmembrane region" description="Helical" evidence="1">
    <location>
        <begin position="12"/>
        <end position="29"/>
    </location>
</feature>
<protein>
    <submittedName>
        <fullName evidence="2">Uncharacterized protein</fullName>
    </submittedName>
</protein>
<evidence type="ECO:0000313" key="3">
    <source>
        <dbReference type="Proteomes" id="UP000059074"/>
    </source>
</evidence>
<feature type="transmembrane region" description="Helical" evidence="1">
    <location>
        <begin position="41"/>
        <end position="59"/>
    </location>
</feature>
<dbReference type="PATRIC" id="fig|121290.4.peg.406"/>
<keyword evidence="1" id="KW-0812">Transmembrane</keyword>
<reference evidence="2 3" key="1">
    <citation type="submission" date="2015-10" db="EMBL/GenBank/DDBJ databases">
        <title>Transcriptomic analysis of a linuron degrading triple-species bacterial consortium.</title>
        <authorList>
            <person name="Albers P."/>
        </authorList>
    </citation>
    <scope>NUCLEOTIDE SEQUENCE [LARGE SCALE GENOMIC DNA]</scope>
    <source>
        <strain evidence="2 3">WDL6</strain>
    </source>
</reference>
<sequence>MEKVAKQAITTALVWWAVVIVAHFGLESLGYEWGPRHGASFWALFLLPPLILPLMLARWQGANDNEGDQPNPWLSISKITVALAGLGLFGGLVFDAVIRYQHQMQQKAEFRAETIECMRNKQQLLDGLANSAVNVSRSNNSDWWKLKLCQRLGIVTNDEIRKAQARRGNQ</sequence>
<keyword evidence="1" id="KW-0472">Membrane</keyword>
<accession>A0A109BCK7</accession>
<evidence type="ECO:0000313" key="2">
    <source>
        <dbReference type="EMBL" id="KWT66308.1"/>
    </source>
</evidence>
<gene>
    <name evidence="2" type="ORF">APY04_2504</name>
</gene>
<comment type="caution">
    <text evidence="2">The sequence shown here is derived from an EMBL/GenBank/DDBJ whole genome shotgun (WGS) entry which is preliminary data.</text>
</comment>
<organism evidence="2 3">
    <name type="scientific">Hyphomicrobium sulfonivorans</name>
    <dbReference type="NCBI Taxonomy" id="121290"/>
    <lineage>
        <taxon>Bacteria</taxon>
        <taxon>Pseudomonadati</taxon>
        <taxon>Pseudomonadota</taxon>
        <taxon>Alphaproteobacteria</taxon>
        <taxon>Hyphomicrobiales</taxon>
        <taxon>Hyphomicrobiaceae</taxon>
        <taxon>Hyphomicrobium</taxon>
    </lineage>
</organism>
<keyword evidence="1" id="KW-1133">Transmembrane helix</keyword>
<evidence type="ECO:0000256" key="1">
    <source>
        <dbReference type="SAM" id="Phobius"/>
    </source>
</evidence>
<proteinExistence type="predicted"/>
<feature type="transmembrane region" description="Helical" evidence="1">
    <location>
        <begin position="79"/>
        <end position="98"/>
    </location>
</feature>
<dbReference type="EMBL" id="LMTR01000073">
    <property type="protein sequence ID" value="KWT66308.1"/>
    <property type="molecule type" value="Genomic_DNA"/>
</dbReference>
<dbReference type="AlphaFoldDB" id="A0A109BCK7"/>
<dbReference type="RefSeq" id="WP_068462925.1">
    <property type="nucleotide sequence ID" value="NZ_LMTR01000073.1"/>
</dbReference>